<evidence type="ECO:0000313" key="6">
    <source>
        <dbReference type="Proteomes" id="UP000658613"/>
    </source>
</evidence>
<comment type="caution">
    <text evidence="5">The sequence shown here is derived from an EMBL/GenBank/DDBJ whole genome shotgun (WGS) entry which is preliminary data.</text>
</comment>
<sequence>MAKANLEKNPHDVAGMFDDVGKNYDITNTVMTFGLDRSWRRATRKLLDLKPTDKVLDLAAGTAVSTVELAKSGAWCVACDFSQGMLAAGAHRDVPKVCGDGMHLPFADNTFDAVTISYGLRNIHDFEAGLREMARVTKPGGRLVVNEFSTPIVPGFSQLYRTYLPRMIPLLGKVFSSNAPAYEYLAESIRAWPAQADLAAAINNSGWSEASWKNLALGIVALHHATKPE</sequence>
<evidence type="ECO:0000256" key="4">
    <source>
        <dbReference type="HAMAP-Rule" id="MF_01813"/>
    </source>
</evidence>
<dbReference type="NCBIfam" id="TIGR01934">
    <property type="entry name" value="MenG_MenH_UbiE"/>
    <property type="match status" value="1"/>
</dbReference>
<protein>
    <recommendedName>
        <fullName evidence="4">Demethylmenaquinone methyltransferase</fullName>
        <ecNumber evidence="4">2.1.1.163</ecNumber>
    </recommendedName>
</protein>
<dbReference type="NCBIfam" id="NF001241">
    <property type="entry name" value="PRK00216.1-2"/>
    <property type="match status" value="1"/>
</dbReference>
<dbReference type="EMBL" id="JADOUE010000001">
    <property type="protein sequence ID" value="MBG6122417.1"/>
    <property type="molecule type" value="Genomic_DNA"/>
</dbReference>
<dbReference type="PROSITE" id="PS51608">
    <property type="entry name" value="SAM_MT_UBIE"/>
    <property type="match status" value="1"/>
</dbReference>
<feature type="binding site" evidence="4">
    <location>
        <position position="117"/>
    </location>
    <ligand>
        <name>S-adenosyl-L-methionine</name>
        <dbReference type="ChEBI" id="CHEBI:59789"/>
    </ligand>
</feature>
<keyword evidence="3 4" id="KW-0949">S-adenosyl-L-methionine</keyword>
<comment type="catalytic activity">
    <reaction evidence="4">
        <text>a 2-demethylmenaquinol + S-adenosyl-L-methionine = a menaquinol + S-adenosyl-L-homocysteine + H(+)</text>
        <dbReference type="Rhea" id="RHEA:42640"/>
        <dbReference type="Rhea" id="RHEA-COMP:9539"/>
        <dbReference type="Rhea" id="RHEA-COMP:9563"/>
        <dbReference type="ChEBI" id="CHEBI:15378"/>
        <dbReference type="ChEBI" id="CHEBI:18151"/>
        <dbReference type="ChEBI" id="CHEBI:55437"/>
        <dbReference type="ChEBI" id="CHEBI:57856"/>
        <dbReference type="ChEBI" id="CHEBI:59789"/>
        <dbReference type="EC" id="2.1.1.163"/>
    </reaction>
</comment>
<evidence type="ECO:0000313" key="5">
    <source>
        <dbReference type="EMBL" id="MBG6122417.1"/>
    </source>
</evidence>
<organism evidence="5 6">
    <name type="scientific">Corynebacterium aquatimens</name>
    <dbReference type="NCBI Taxonomy" id="1190508"/>
    <lineage>
        <taxon>Bacteria</taxon>
        <taxon>Bacillati</taxon>
        <taxon>Actinomycetota</taxon>
        <taxon>Actinomycetes</taxon>
        <taxon>Mycobacteriales</taxon>
        <taxon>Corynebacteriaceae</taxon>
        <taxon>Corynebacterium</taxon>
    </lineage>
</organism>
<proteinExistence type="inferred from homology"/>
<comment type="pathway">
    <text evidence="4">Quinol/quinone metabolism; menaquinone biosynthesis; menaquinol from 1,4-dihydroxy-2-naphthoate: step 2/2.</text>
</comment>
<dbReference type="InterPro" id="IPR029063">
    <property type="entry name" value="SAM-dependent_MTases_sf"/>
</dbReference>
<feature type="binding site" evidence="4">
    <location>
        <position position="80"/>
    </location>
    <ligand>
        <name>S-adenosyl-L-methionine</name>
        <dbReference type="ChEBI" id="CHEBI:59789"/>
    </ligand>
</feature>
<evidence type="ECO:0000256" key="1">
    <source>
        <dbReference type="ARBA" id="ARBA00022603"/>
    </source>
</evidence>
<comment type="similarity">
    <text evidence="4">Belongs to the class I-like SAM-binding methyltransferase superfamily. MenG/UbiE family.</text>
</comment>
<dbReference type="PANTHER" id="PTHR43591:SF24">
    <property type="entry name" value="2-METHOXY-6-POLYPRENYL-1,4-BENZOQUINOL METHYLASE, MITOCHONDRIAL"/>
    <property type="match status" value="1"/>
</dbReference>
<dbReference type="RefSeq" id="WP_196824816.1">
    <property type="nucleotide sequence ID" value="NZ_CP046980.1"/>
</dbReference>
<dbReference type="GO" id="GO:0032259">
    <property type="term" value="P:methylation"/>
    <property type="evidence" value="ECO:0007669"/>
    <property type="project" value="UniProtKB-KW"/>
</dbReference>
<keyword evidence="6" id="KW-1185">Reference proteome</keyword>
<dbReference type="AlphaFoldDB" id="A0A931DY01"/>
<dbReference type="PANTHER" id="PTHR43591">
    <property type="entry name" value="METHYLTRANSFERASE"/>
    <property type="match status" value="1"/>
</dbReference>
<dbReference type="SUPFAM" id="SSF53335">
    <property type="entry name" value="S-adenosyl-L-methionine-dependent methyltransferases"/>
    <property type="match status" value="1"/>
</dbReference>
<dbReference type="HAMAP" id="MF_01813">
    <property type="entry name" value="MenG_UbiE_methyltr"/>
    <property type="match status" value="1"/>
</dbReference>
<dbReference type="Gene3D" id="3.40.50.150">
    <property type="entry name" value="Vaccinia Virus protein VP39"/>
    <property type="match status" value="1"/>
</dbReference>
<keyword evidence="2 4" id="KW-0808">Transferase</keyword>
<keyword evidence="4" id="KW-0474">Menaquinone biosynthesis</keyword>
<feature type="binding site" evidence="4">
    <location>
        <begin position="100"/>
        <end position="101"/>
    </location>
    <ligand>
        <name>S-adenosyl-L-methionine</name>
        <dbReference type="ChEBI" id="CHEBI:59789"/>
    </ligand>
</feature>
<name>A0A931DY01_9CORY</name>
<dbReference type="GO" id="GO:0043770">
    <property type="term" value="F:demethylmenaquinone methyltransferase activity"/>
    <property type="evidence" value="ECO:0007669"/>
    <property type="project" value="UniProtKB-UniRule"/>
</dbReference>
<accession>A0A931DY01</accession>
<evidence type="ECO:0000256" key="3">
    <source>
        <dbReference type="ARBA" id="ARBA00022691"/>
    </source>
</evidence>
<evidence type="ECO:0000256" key="2">
    <source>
        <dbReference type="ARBA" id="ARBA00022679"/>
    </source>
</evidence>
<dbReference type="Proteomes" id="UP000658613">
    <property type="component" value="Unassembled WGS sequence"/>
</dbReference>
<gene>
    <name evidence="4" type="primary">menG</name>
    <name evidence="5" type="ORF">IW254_001386</name>
</gene>
<dbReference type="CDD" id="cd02440">
    <property type="entry name" value="AdoMet_MTases"/>
    <property type="match status" value="1"/>
</dbReference>
<dbReference type="InterPro" id="IPR004033">
    <property type="entry name" value="UbiE/COQ5_MeTrFase"/>
</dbReference>
<feature type="binding site" evidence="4">
    <location>
        <position position="62"/>
    </location>
    <ligand>
        <name>S-adenosyl-L-methionine</name>
        <dbReference type="ChEBI" id="CHEBI:59789"/>
    </ligand>
</feature>
<reference evidence="5" key="1">
    <citation type="submission" date="2020-11" db="EMBL/GenBank/DDBJ databases">
        <title>Sequencing the genomes of 1000 actinobacteria strains.</title>
        <authorList>
            <person name="Klenk H.-P."/>
        </authorList>
    </citation>
    <scope>NUCLEOTIDE SEQUENCE</scope>
    <source>
        <strain evidence="5">DSM 45632</strain>
    </source>
</reference>
<comment type="function">
    <text evidence="4">Methyltransferase required for the conversion of demethylmenaquinol (DMKH2) to menaquinol (MKH2).</text>
</comment>
<dbReference type="EC" id="2.1.1.163" evidence="4"/>
<dbReference type="GO" id="GO:0009234">
    <property type="term" value="P:menaquinone biosynthetic process"/>
    <property type="evidence" value="ECO:0007669"/>
    <property type="project" value="UniProtKB-UniRule"/>
</dbReference>
<dbReference type="Pfam" id="PF01209">
    <property type="entry name" value="Ubie_methyltran"/>
    <property type="match status" value="1"/>
</dbReference>
<keyword evidence="1 4" id="KW-0489">Methyltransferase</keyword>